<dbReference type="Pfam" id="PF01078">
    <property type="entry name" value="Mg_chelatase"/>
    <property type="match status" value="1"/>
</dbReference>
<keyword evidence="4" id="KW-1185">Reference proteome</keyword>
<dbReference type="InterPro" id="IPR000523">
    <property type="entry name" value="Mg_chelatse_chII-like_cat_dom"/>
</dbReference>
<evidence type="ECO:0000313" key="4">
    <source>
        <dbReference type="Proteomes" id="UP000003571"/>
    </source>
</evidence>
<name>H7EHM3_9SPIR</name>
<comment type="caution">
    <text evidence="3">The sequence shown here is derived from an EMBL/GenBank/DDBJ whole genome shotgun (WGS) entry which is preliminary data.</text>
</comment>
<protein>
    <submittedName>
        <fullName evidence="3">Mg chelatase, subunit ChlI</fullName>
    </submittedName>
</protein>
<dbReference type="InterPro" id="IPR003593">
    <property type="entry name" value="AAA+_ATPase"/>
</dbReference>
<dbReference type="InterPro" id="IPR004482">
    <property type="entry name" value="Mg_chelat-rel"/>
</dbReference>
<sequence>MQIFSFSPFGYEGSLVTVEVDLRRGIPAVDVVGLADGAVKESRERMKSAIRNSGFDFPMERVLISLSPADLKKEGAGFDLALALSVLESSSRKNGASFSGGPVLVMGELELSGALRPVRAVHAAASTAASAGITRCIVPYANAAEAREVAGMRVFGAESLADAFSALSDSSLFSEGLEERDAFVPDGAVEVEGVLFPAVSASGEFADVKAQPALVRALQIAAAGFHNVLAFGAPGCGKTLAMERFSGLLPLLTVEEAQSSTRIHSLAGLLPPNLPLLRVPPFRMPHQTASVEGICGGGVSCRPGEISLAHNGVLFLDEAAEFRSSVLQMLRVPLESGSITISRAGRSTVYPARFQLLMATNPCPCGNFGSESRICLCSAKAVEQYWRKFSAPLLDRIDIRVQVAEPSPNSDAVCQSTSELRVPVARAVKAQRARLGKRNAFLSPQEIDEFCAVSGSARDFLEDEISRKSFSQRAVSGVKKLSRTIADMAGSEEILAEHIEEAVSFRGNVGALSLFSGE</sequence>
<dbReference type="OrthoDB" id="9813147at2"/>
<evidence type="ECO:0000259" key="2">
    <source>
        <dbReference type="SMART" id="SM00382"/>
    </source>
</evidence>
<feature type="domain" description="AAA+ ATPase" evidence="2">
    <location>
        <begin position="224"/>
        <end position="407"/>
    </location>
</feature>
<dbReference type="SMART" id="SM00382">
    <property type="entry name" value="AAA"/>
    <property type="match status" value="1"/>
</dbReference>
<dbReference type="InterPro" id="IPR020568">
    <property type="entry name" value="Ribosomal_Su5_D2-typ_SF"/>
</dbReference>
<dbReference type="InterPro" id="IPR045006">
    <property type="entry name" value="CHLI-like"/>
</dbReference>
<evidence type="ECO:0000313" key="3">
    <source>
        <dbReference type="EMBL" id="EIC02899.1"/>
    </source>
</evidence>
<dbReference type="Pfam" id="PF13335">
    <property type="entry name" value="Mg_chelatase_C"/>
    <property type="match status" value="1"/>
</dbReference>
<dbReference type="PANTHER" id="PTHR32039:SF7">
    <property type="entry name" value="COMPETENCE PROTEIN COMM"/>
    <property type="match status" value="1"/>
</dbReference>
<dbReference type="Gene3D" id="3.40.50.300">
    <property type="entry name" value="P-loop containing nucleotide triphosphate hydrolases"/>
    <property type="match status" value="1"/>
</dbReference>
<reference evidence="3 4" key="1">
    <citation type="submission" date="2011-09" db="EMBL/GenBank/DDBJ databases">
        <title>The draft genome of Treponema saccharophilum DSM 2985.</title>
        <authorList>
            <consortium name="US DOE Joint Genome Institute (JGI-PGF)"/>
            <person name="Lucas S."/>
            <person name="Copeland A."/>
            <person name="Lapidus A."/>
            <person name="Glavina del Rio T."/>
            <person name="Dalin E."/>
            <person name="Tice H."/>
            <person name="Bruce D."/>
            <person name="Goodwin L."/>
            <person name="Pitluck S."/>
            <person name="Peters L."/>
            <person name="Kyrpides N."/>
            <person name="Mavromatis K."/>
            <person name="Ivanova N."/>
            <person name="Markowitz V."/>
            <person name="Cheng J.-F."/>
            <person name="Hugenholtz P."/>
            <person name="Woyke T."/>
            <person name="Wu D."/>
            <person name="Gronow S."/>
            <person name="Wellnitz S."/>
            <person name="Brambilla E."/>
            <person name="Klenk H.-P."/>
            <person name="Eisen J.A."/>
        </authorList>
    </citation>
    <scope>NUCLEOTIDE SEQUENCE [LARGE SCALE GENOMIC DNA]</scope>
    <source>
        <strain evidence="3 4">DSM 2985</strain>
    </source>
</reference>
<evidence type="ECO:0000256" key="1">
    <source>
        <dbReference type="ARBA" id="ARBA00006354"/>
    </source>
</evidence>
<dbReference type="RefSeq" id="WP_002702190.1">
    <property type="nucleotide sequence ID" value="NZ_AGRW01000029.1"/>
</dbReference>
<dbReference type="NCBIfam" id="TIGR00368">
    <property type="entry name" value="YifB family Mg chelatase-like AAA ATPase"/>
    <property type="match status" value="1"/>
</dbReference>
<gene>
    <name evidence="3" type="ORF">TresaDRAFT_2653</name>
</gene>
<dbReference type="Pfam" id="PF13541">
    <property type="entry name" value="ChlI"/>
    <property type="match status" value="1"/>
</dbReference>
<dbReference type="STRING" id="907348.TresaDRAFT_2653"/>
<dbReference type="PATRIC" id="fig|907348.3.peg.292"/>
<dbReference type="InterPro" id="IPR025158">
    <property type="entry name" value="Mg_chelat-rel_C"/>
</dbReference>
<dbReference type="EMBL" id="AGRW01000029">
    <property type="protein sequence ID" value="EIC02899.1"/>
    <property type="molecule type" value="Genomic_DNA"/>
</dbReference>
<dbReference type="eggNOG" id="COG0606">
    <property type="taxonomic scope" value="Bacteria"/>
</dbReference>
<organism evidence="3 4">
    <name type="scientific">Treponema saccharophilum DSM 2985</name>
    <dbReference type="NCBI Taxonomy" id="907348"/>
    <lineage>
        <taxon>Bacteria</taxon>
        <taxon>Pseudomonadati</taxon>
        <taxon>Spirochaetota</taxon>
        <taxon>Spirochaetia</taxon>
        <taxon>Spirochaetales</taxon>
        <taxon>Treponemataceae</taxon>
        <taxon>Treponema</taxon>
    </lineage>
</organism>
<dbReference type="InterPro" id="IPR014721">
    <property type="entry name" value="Ribsml_uS5_D2-typ_fold_subgr"/>
</dbReference>
<dbReference type="GO" id="GO:0005524">
    <property type="term" value="F:ATP binding"/>
    <property type="evidence" value="ECO:0007669"/>
    <property type="project" value="InterPro"/>
</dbReference>
<dbReference type="Proteomes" id="UP000003571">
    <property type="component" value="Unassembled WGS sequence"/>
</dbReference>
<dbReference type="PANTHER" id="PTHR32039">
    <property type="entry name" value="MAGNESIUM-CHELATASE SUBUNIT CHLI"/>
    <property type="match status" value="1"/>
</dbReference>
<dbReference type="SUPFAM" id="SSF54211">
    <property type="entry name" value="Ribosomal protein S5 domain 2-like"/>
    <property type="match status" value="1"/>
</dbReference>
<accession>H7EHM3</accession>
<comment type="similarity">
    <text evidence="1">Belongs to the Mg-chelatase subunits D/I family. ComM subfamily.</text>
</comment>
<dbReference type="AlphaFoldDB" id="H7EHM3"/>
<dbReference type="SUPFAM" id="SSF52540">
    <property type="entry name" value="P-loop containing nucleoside triphosphate hydrolases"/>
    <property type="match status" value="1"/>
</dbReference>
<proteinExistence type="inferred from homology"/>
<dbReference type="Gene3D" id="3.30.230.10">
    <property type="match status" value="1"/>
</dbReference>
<dbReference type="InterPro" id="IPR027417">
    <property type="entry name" value="P-loop_NTPase"/>
</dbReference>